<accession>A0A8J9VFE4</accession>
<reference evidence="4" key="1">
    <citation type="submission" date="2022-01" db="EMBL/GenBank/DDBJ databases">
        <authorList>
            <person name="Braso-Vives M."/>
        </authorList>
    </citation>
    <scope>NUCLEOTIDE SEQUENCE</scope>
</reference>
<feature type="chain" id="PRO_5035482976" evidence="2">
    <location>
        <begin position="23"/>
        <end position="198"/>
    </location>
</feature>
<evidence type="ECO:0000313" key="5">
    <source>
        <dbReference type="Proteomes" id="UP000838412"/>
    </source>
</evidence>
<dbReference type="SUPFAM" id="SSF47862">
    <property type="entry name" value="Saposin"/>
    <property type="match status" value="2"/>
</dbReference>
<sequence>MAYPGVLFCSFMLVLAGNSVSGYSPSSGSEEKECVTTVEMVRTFLMKDSLQQVVISTLKKGCLGVYSKDKDVPDAQDFCEQEVKTAMSDLNNFLYTKMQSKDMCHVRNHTGNGVSAGEAQQNSVVGVICLTVVSFAEYVLENHREFLASATAGFCNYIPLPSFQSSCTELVIDFMVDLLKDIQKDLNPEAVCNANQFY</sequence>
<feature type="signal peptide" evidence="2">
    <location>
        <begin position="1"/>
        <end position="22"/>
    </location>
</feature>
<dbReference type="AlphaFoldDB" id="A0A8J9VFE4"/>
<keyword evidence="2" id="KW-0732">Signal</keyword>
<gene>
    <name evidence="4" type="primary">Hypp652</name>
    <name evidence="4" type="ORF">BLAG_LOCUS2057</name>
</gene>
<evidence type="ECO:0000259" key="3">
    <source>
        <dbReference type="PROSITE" id="PS50015"/>
    </source>
</evidence>
<dbReference type="OrthoDB" id="10150093at2759"/>
<name>A0A8J9VFE4_BRALA</name>
<dbReference type="Proteomes" id="UP000838412">
    <property type="component" value="Chromosome 1"/>
</dbReference>
<evidence type="ECO:0000256" key="2">
    <source>
        <dbReference type="SAM" id="SignalP"/>
    </source>
</evidence>
<organism evidence="4 5">
    <name type="scientific">Branchiostoma lanceolatum</name>
    <name type="common">Common lancelet</name>
    <name type="synonym">Amphioxus lanceolatum</name>
    <dbReference type="NCBI Taxonomy" id="7740"/>
    <lineage>
        <taxon>Eukaryota</taxon>
        <taxon>Metazoa</taxon>
        <taxon>Chordata</taxon>
        <taxon>Cephalochordata</taxon>
        <taxon>Leptocardii</taxon>
        <taxon>Amphioxiformes</taxon>
        <taxon>Branchiostomatidae</taxon>
        <taxon>Branchiostoma</taxon>
    </lineage>
</organism>
<dbReference type="InterPro" id="IPR011001">
    <property type="entry name" value="Saposin-like"/>
</dbReference>
<keyword evidence="1" id="KW-1015">Disulfide bond</keyword>
<dbReference type="EMBL" id="OV696686">
    <property type="protein sequence ID" value="CAH1233221.1"/>
    <property type="molecule type" value="Genomic_DNA"/>
</dbReference>
<dbReference type="InterPro" id="IPR008139">
    <property type="entry name" value="SaposinB_dom"/>
</dbReference>
<protein>
    <submittedName>
        <fullName evidence="4">Hypp652 protein</fullName>
    </submittedName>
</protein>
<dbReference type="PROSITE" id="PS50015">
    <property type="entry name" value="SAP_B"/>
    <property type="match status" value="1"/>
</dbReference>
<evidence type="ECO:0000256" key="1">
    <source>
        <dbReference type="ARBA" id="ARBA00023157"/>
    </source>
</evidence>
<dbReference type="Gene3D" id="1.10.225.10">
    <property type="entry name" value="Saposin-like"/>
    <property type="match status" value="1"/>
</dbReference>
<feature type="domain" description="Saposin B-type" evidence="3">
    <location>
        <begin position="122"/>
        <end position="198"/>
    </location>
</feature>
<keyword evidence="5" id="KW-1185">Reference proteome</keyword>
<proteinExistence type="predicted"/>
<evidence type="ECO:0000313" key="4">
    <source>
        <dbReference type="EMBL" id="CAH1233221.1"/>
    </source>
</evidence>